<keyword evidence="3 6" id="KW-0812">Transmembrane</keyword>
<evidence type="ECO:0000259" key="7">
    <source>
        <dbReference type="PROSITE" id="PS50850"/>
    </source>
</evidence>
<feature type="transmembrane region" description="Helical" evidence="6">
    <location>
        <begin position="524"/>
        <end position="547"/>
    </location>
</feature>
<comment type="subcellular location">
    <subcellularLocation>
        <location evidence="1">Membrane</location>
        <topology evidence="1">Multi-pass membrane protein</topology>
    </subcellularLocation>
</comment>
<feature type="transmembrane region" description="Helical" evidence="6">
    <location>
        <begin position="170"/>
        <end position="189"/>
    </location>
</feature>
<dbReference type="SUPFAM" id="SSF103473">
    <property type="entry name" value="MFS general substrate transporter"/>
    <property type="match status" value="1"/>
</dbReference>
<feature type="transmembrane region" description="Helical" evidence="6">
    <location>
        <begin position="138"/>
        <end position="158"/>
    </location>
</feature>
<keyword evidence="2" id="KW-0813">Transport</keyword>
<protein>
    <recommendedName>
        <fullName evidence="7">Major facilitator superfamily (MFS) profile domain-containing protein</fullName>
    </recommendedName>
</protein>
<dbReference type="InterPro" id="IPR036259">
    <property type="entry name" value="MFS_trans_sf"/>
</dbReference>
<dbReference type="CDD" id="cd17330">
    <property type="entry name" value="MFS_SLC46_TetA_like"/>
    <property type="match status" value="1"/>
</dbReference>
<proteinExistence type="predicted"/>
<sequence length="614" mass="66420">MCSPRPSRATADRPVLVASAGWTGTDQNFPSSILLSPFSVQHTAIAQSLLTVSALLFQATSELKDDCVLAKPTSPQDAPETREDQFPAAQLGLLGMAFYATDTTLVRVAEPIALTSILPYAWKLVVNFQVGSEANAPFFAGLLISAFSLAEACSGMYWGSVSDRIGRKPVVILGCLGTMSSLLLVGLAPNFWVALLGRIIGGALNGNIGVIQTMVGELVKRPEHEPKAYAVMPFVWSIGTIIGPSIGGYFAEPARNFPSVFSPTGVFAKFPYLLPNIICASLLLLSILMAYFLLEETHPDKQPRGYFEQYDAAVAETPLLPAQGATADAAANLTADSYGTFNAVEVEHDEIWRVRSNGDWVESPTSEKVFTRPVIMFVVALGIFTYHSMTYDHLLPIFLQDKRADDDMNALDISPSSLGGGLGIPIQNVGIILSLNGIIQLAIQGFVFPLLADCFGVWRLLMMVTLAHPIAYFIVPFLQLLPENLLYPGLFACLTVRNLTSILAFPLLLIMIKEATPDRSHLGRINGLAASTGAACRTVASPIAGLLYGLSIELHFTPLAWWGSALVAICGALQVPFLNRAAHECHARVRNVASDYLSKERRRSEVVHIVVEDE</sequence>
<feature type="transmembrane region" description="Helical" evidence="6">
    <location>
        <begin position="228"/>
        <end position="250"/>
    </location>
</feature>
<evidence type="ECO:0000256" key="6">
    <source>
        <dbReference type="SAM" id="Phobius"/>
    </source>
</evidence>
<feature type="transmembrane region" description="Helical" evidence="6">
    <location>
        <begin position="369"/>
        <end position="389"/>
    </location>
</feature>
<feature type="domain" description="Major facilitator superfamily (MFS) profile" evidence="7">
    <location>
        <begin position="88"/>
        <end position="583"/>
    </location>
</feature>
<dbReference type="EMBL" id="CAJRGZ010000015">
    <property type="protein sequence ID" value="CAG5146429.1"/>
    <property type="molecule type" value="Genomic_DNA"/>
</dbReference>
<comment type="caution">
    <text evidence="8">The sequence shown here is derived from an EMBL/GenBank/DDBJ whole genome shotgun (WGS) entry which is preliminary data.</text>
</comment>
<dbReference type="PANTHER" id="PTHR23504:SF2">
    <property type="entry name" value="TRANSPORTER, PUTATIVE (AFU_ORTHOLOGUE AFUA_8G04150)-RELATED"/>
    <property type="match status" value="1"/>
</dbReference>
<dbReference type="OrthoDB" id="10262656at2759"/>
<dbReference type="GO" id="GO:0022857">
    <property type="term" value="F:transmembrane transporter activity"/>
    <property type="evidence" value="ECO:0007669"/>
    <property type="project" value="InterPro"/>
</dbReference>
<evidence type="ECO:0000256" key="4">
    <source>
        <dbReference type="ARBA" id="ARBA00022989"/>
    </source>
</evidence>
<name>A0A8J2HX43_9PLEO</name>
<dbReference type="Gene3D" id="1.20.1250.20">
    <property type="entry name" value="MFS general substrate transporter like domains"/>
    <property type="match status" value="1"/>
</dbReference>
<dbReference type="AlphaFoldDB" id="A0A8J2HX43"/>
<dbReference type="PROSITE" id="PS50850">
    <property type="entry name" value="MFS"/>
    <property type="match status" value="1"/>
</dbReference>
<evidence type="ECO:0000256" key="5">
    <source>
        <dbReference type="ARBA" id="ARBA00023136"/>
    </source>
</evidence>
<dbReference type="InterPro" id="IPR011701">
    <property type="entry name" value="MFS"/>
</dbReference>
<feature type="transmembrane region" description="Helical" evidence="6">
    <location>
        <begin position="485"/>
        <end position="512"/>
    </location>
</feature>
<keyword evidence="5 6" id="KW-0472">Membrane</keyword>
<keyword evidence="4 6" id="KW-1133">Transmembrane helix</keyword>
<feature type="transmembrane region" description="Helical" evidence="6">
    <location>
        <begin position="559"/>
        <end position="578"/>
    </location>
</feature>
<dbReference type="GeneID" id="67013258"/>
<reference evidence="8" key="1">
    <citation type="submission" date="2021-05" db="EMBL/GenBank/DDBJ databases">
        <authorList>
            <person name="Stam R."/>
        </authorList>
    </citation>
    <scope>NUCLEOTIDE SEQUENCE</scope>
    <source>
        <strain evidence="8">CS162</strain>
    </source>
</reference>
<dbReference type="RefSeq" id="XP_043165411.1">
    <property type="nucleotide sequence ID" value="XM_043309476.1"/>
</dbReference>
<feature type="transmembrane region" description="Helical" evidence="6">
    <location>
        <begin position="426"/>
        <end position="448"/>
    </location>
</feature>
<evidence type="ECO:0000256" key="3">
    <source>
        <dbReference type="ARBA" id="ARBA00022692"/>
    </source>
</evidence>
<dbReference type="PANTHER" id="PTHR23504">
    <property type="entry name" value="MAJOR FACILITATOR SUPERFAMILY DOMAIN-CONTAINING PROTEIN 10"/>
    <property type="match status" value="1"/>
</dbReference>
<evidence type="ECO:0000313" key="8">
    <source>
        <dbReference type="EMBL" id="CAG5146429.1"/>
    </source>
</evidence>
<evidence type="ECO:0000256" key="2">
    <source>
        <dbReference type="ARBA" id="ARBA00022448"/>
    </source>
</evidence>
<dbReference type="Proteomes" id="UP000676310">
    <property type="component" value="Unassembled WGS sequence"/>
</dbReference>
<evidence type="ECO:0000313" key="9">
    <source>
        <dbReference type="Proteomes" id="UP000676310"/>
    </source>
</evidence>
<organism evidence="8 9">
    <name type="scientific">Alternaria atra</name>
    <dbReference type="NCBI Taxonomy" id="119953"/>
    <lineage>
        <taxon>Eukaryota</taxon>
        <taxon>Fungi</taxon>
        <taxon>Dikarya</taxon>
        <taxon>Ascomycota</taxon>
        <taxon>Pezizomycotina</taxon>
        <taxon>Dothideomycetes</taxon>
        <taxon>Pleosporomycetidae</taxon>
        <taxon>Pleosporales</taxon>
        <taxon>Pleosporineae</taxon>
        <taxon>Pleosporaceae</taxon>
        <taxon>Alternaria</taxon>
        <taxon>Alternaria sect. Ulocladioides</taxon>
    </lineage>
</organism>
<dbReference type="InterPro" id="IPR020846">
    <property type="entry name" value="MFS_dom"/>
</dbReference>
<keyword evidence="9" id="KW-1185">Reference proteome</keyword>
<dbReference type="Pfam" id="PF07690">
    <property type="entry name" value="MFS_1"/>
    <property type="match status" value="1"/>
</dbReference>
<feature type="transmembrane region" description="Helical" evidence="6">
    <location>
        <begin position="270"/>
        <end position="294"/>
    </location>
</feature>
<feature type="transmembrane region" description="Helical" evidence="6">
    <location>
        <begin position="460"/>
        <end position="479"/>
    </location>
</feature>
<accession>A0A8J2HX43</accession>
<evidence type="ECO:0000256" key="1">
    <source>
        <dbReference type="ARBA" id="ARBA00004141"/>
    </source>
</evidence>
<dbReference type="GO" id="GO:0016020">
    <property type="term" value="C:membrane"/>
    <property type="evidence" value="ECO:0007669"/>
    <property type="project" value="UniProtKB-SubCell"/>
</dbReference>
<gene>
    <name evidence="8" type="ORF">ALTATR162_LOCUS1876</name>
</gene>